<evidence type="ECO:0000256" key="10">
    <source>
        <dbReference type="SAM" id="SignalP"/>
    </source>
</evidence>
<dbReference type="PANTHER" id="PTHR31361:SF1">
    <property type="entry name" value="BETA-GLUCAN SYNTHESIS-ASSOCIATED PROTEIN KRE6-RELATED"/>
    <property type="match status" value="1"/>
</dbReference>
<dbReference type="InterPro" id="IPR013320">
    <property type="entry name" value="ConA-like_dom_sf"/>
</dbReference>
<evidence type="ECO:0000313" key="13">
    <source>
        <dbReference type="Proteomes" id="UP000612055"/>
    </source>
</evidence>
<evidence type="ECO:0000256" key="8">
    <source>
        <dbReference type="ARBA" id="ARBA00023316"/>
    </source>
</evidence>
<dbReference type="GO" id="GO:0015926">
    <property type="term" value="F:glucosidase activity"/>
    <property type="evidence" value="ECO:0007669"/>
    <property type="project" value="TreeGrafter"/>
</dbReference>
<dbReference type="PROSITE" id="PS51762">
    <property type="entry name" value="GH16_2"/>
    <property type="match status" value="1"/>
</dbReference>
<feature type="domain" description="GH16" evidence="11">
    <location>
        <begin position="77"/>
        <end position="434"/>
    </location>
</feature>
<dbReference type="PANTHER" id="PTHR31361">
    <property type="entry name" value="BETA-GLUCAN SYNTHESIS-ASSOCIATED PROTEIN KRE6-RELATED"/>
    <property type="match status" value="1"/>
</dbReference>
<evidence type="ECO:0000256" key="5">
    <source>
        <dbReference type="ARBA" id="ARBA00022989"/>
    </source>
</evidence>
<evidence type="ECO:0000256" key="2">
    <source>
        <dbReference type="ARBA" id="ARBA00010962"/>
    </source>
</evidence>
<feature type="signal peptide" evidence="10">
    <location>
        <begin position="1"/>
        <end position="23"/>
    </location>
</feature>
<dbReference type="GO" id="GO:0005886">
    <property type="term" value="C:plasma membrane"/>
    <property type="evidence" value="ECO:0007669"/>
    <property type="project" value="TreeGrafter"/>
</dbReference>
<evidence type="ECO:0000256" key="7">
    <source>
        <dbReference type="ARBA" id="ARBA00023180"/>
    </source>
</evidence>
<evidence type="ECO:0000256" key="4">
    <source>
        <dbReference type="ARBA" id="ARBA00022968"/>
    </source>
</evidence>
<evidence type="ECO:0000256" key="6">
    <source>
        <dbReference type="ARBA" id="ARBA00023136"/>
    </source>
</evidence>
<keyword evidence="7" id="KW-0325">Glycoprotein</keyword>
<dbReference type="OrthoDB" id="522664at2759"/>
<proteinExistence type="inferred from homology"/>
<keyword evidence="10" id="KW-0732">Signal</keyword>
<dbReference type="EMBL" id="JAEHOE010000075">
    <property type="protein sequence ID" value="KAG2489209.1"/>
    <property type="molecule type" value="Genomic_DNA"/>
</dbReference>
<evidence type="ECO:0000256" key="1">
    <source>
        <dbReference type="ARBA" id="ARBA00004606"/>
    </source>
</evidence>
<dbReference type="SUPFAM" id="SSF49899">
    <property type="entry name" value="Concanavalin A-like lectins/glucanases"/>
    <property type="match status" value="1"/>
</dbReference>
<keyword evidence="3" id="KW-0812">Transmembrane</keyword>
<gene>
    <name evidence="12" type="ORF">HYH03_012233</name>
</gene>
<keyword evidence="5" id="KW-1133">Transmembrane helix</keyword>
<feature type="compositionally biased region" description="Pro residues" evidence="9">
    <location>
        <begin position="479"/>
        <end position="491"/>
    </location>
</feature>
<dbReference type="GO" id="GO:0005789">
    <property type="term" value="C:endoplasmic reticulum membrane"/>
    <property type="evidence" value="ECO:0007669"/>
    <property type="project" value="TreeGrafter"/>
</dbReference>
<feature type="chain" id="PRO_5032972140" description="GH16 domain-containing protein" evidence="10">
    <location>
        <begin position="24"/>
        <end position="529"/>
    </location>
</feature>
<dbReference type="GO" id="GO:0071555">
    <property type="term" value="P:cell wall organization"/>
    <property type="evidence" value="ECO:0007669"/>
    <property type="project" value="UniProtKB-KW"/>
</dbReference>
<dbReference type="Proteomes" id="UP000612055">
    <property type="component" value="Unassembled WGS sequence"/>
</dbReference>
<dbReference type="InterPro" id="IPR005629">
    <property type="entry name" value="Skn1/Kre6/Sbg1"/>
</dbReference>
<sequence>MSPGRGSTLLAVCLVAGLVCARAAYNNTGNTCVQQLRSQSPSTNSIWIDKDTPSSACTKTRCRSDYYSCLGESGWPKRWDTLESGPAQNKDMVLVFSDEFDDPNRDFAPGKDYKWQALDLLYVNNDQAVFLNKGVSISDGKLVLTATNEKNKAPMSTPGGDFLSGEMPYTSGAVQGWNKFCFTGGYMEVSVKMPGDNQKGGFWPSVFTLGNLGRAGYMRSTDGVWPHSYNTCDAIATQKFINWSNNTQRINRCNNTQGRGAPEIDLFEVGVWHEGDAELSTSLPIAPLIPNGLNWLDEGFADGAMQFATHDSPDLRSRPNPYQGDFLADYVSGVHNLNASYFNSFQRFGLDWQPGEHIRWYINDVLIQEINKKALVARTNLINESVAERFIPLEPSYVNIFLAMSNTFAPIAPDVPLPATMEVDYIRIWQQQDQINIGCSPPDFPTQDYINENRNMYLASGIPGFTDFVGDSSVIGPIGKPPPGPPPPPATSTPESGSNPGAAGRAVPSFGLWLLSGLGALALWRLQAL</sequence>
<dbReference type="GO" id="GO:0006078">
    <property type="term" value="P:(1-&gt;6)-beta-D-glucan biosynthetic process"/>
    <property type="evidence" value="ECO:0007669"/>
    <property type="project" value="TreeGrafter"/>
</dbReference>
<dbReference type="AlphaFoldDB" id="A0A835XT12"/>
<comment type="subcellular location">
    <subcellularLocation>
        <location evidence="1">Membrane</location>
        <topology evidence="1">Single-pass type II membrane protein</topology>
    </subcellularLocation>
</comment>
<dbReference type="Pfam" id="PF03935">
    <property type="entry name" value="SKN1_KRE6_Sbg1"/>
    <property type="match status" value="1"/>
</dbReference>
<feature type="region of interest" description="Disordered" evidence="9">
    <location>
        <begin position="475"/>
        <end position="503"/>
    </location>
</feature>
<keyword evidence="4" id="KW-0735">Signal-anchor</keyword>
<comment type="caution">
    <text evidence="12">The sequence shown here is derived from an EMBL/GenBank/DDBJ whole genome shotgun (WGS) entry which is preliminary data.</text>
</comment>
<dbReference type="InterPro" id="IPR000757">
    <property type="entry name" value="Beta-glucanase-like"/>
</dbReference>
<keyword evidence="6" id="KW-0472">Membrane</keyword>
<organism evidence="12 13">
    <name type="scientific">Edaphochlamys debaryana</name>
    <dbReference type="NCBI Taxonomy" id="47281"/>
    <lineage>
        <taxon>Eukaryota</taxon>
        <taxon>Viridiplantae</taxon>
        <taxon>Chlorophyta</taxon>
        <taxon>core chlorophytes</taxon>
        <taxon>Chlorophyceae</taxon>
        <taxon>CS clade</taxon>
        <taxon>Chlamydomonadales</taxon>
        <taxon>Chlamydomonadales incertae sedis</taxon>
        <taxon>Edaphochlamys</taxon>
    </lineage>
</organism>
<keyword evidence="8" id="KW-0961">Cell wall biogenesis/degradation</keyword>
<protein>
    <recommendedName>
        <fullName evidence="11">GH16 domain-containing protein</fullName>
    </recommendedName>
</protein>
<dbReference type="Gene3D" id="2.60.120.200">
    <property type="match status" value="1"/>
</dbReference>
<name>A0A835XT12_9CHLO</name>
<evidence type="ECO:0000256" key="9">
    <source>
        <dbReference type="SAM" id="MobiDB-lite"/>
    </source>
</evidence>
<evidence type="ECO:0000256" key="3">
    <source>
        <dbReference type="ARBA" id="ARBA00022692"/>
    </source>
</evidence>
<comment type="similarity">
    <text evidence="2">Belongs to the SKN1/KRE6 family.</text>
</comment>
<evidence type="ECO:0000259" key="11">
    <source>
        <dbReference type="PROSITE" id="PS51762"/>
    </source>
</evidence>
<accession>A0A835XT12</accession>
<keyword evidence="13" id="KW-1185">Reference proteome</keyword>
<evidence type="ECO:0000313" key="12">
    <source>
        <dbReference type="EMBL" id="KAG2489209.1"/>
    </source>
</evidence>
<reference evidence="12" key="1">
    <citation type="journal article" date="2020" name="bioRxiv">
        <title>Comparative genomics of Chlamydomonas.</title>
        <authorList>
            <person name="Craig R.J."/>
            <person name="Hasan A.R."/>
            <person name="Ness R.W."/>
            <person name="Keightley P.D."/>
        </authorList>
    </citation>
    <scope>NUCLEOTIDE SEQUENCE</scope>
    <source>
        <strain evidence="12">CCAP 11/70</strain>
    </source>
</reference>